<protein>
    <recommendedName>
        <fullName evidence="3">Outer membrane protein assembly factor BamA</fullName>
    </recommendedName>
</protein>
<dbReference type="Gene3D" id="3.10.20.310">
    <property type="entry name" value="membrane protein fhac"/>
    <property type="match status" value="1"/>
</dbReference>
<dbReference type="AlphaFoldDB" id="A0A975A0C6"/>
<evidence type="ECO:0000313" key="2">
    <source>
        <dbReference type="Proteomes" id="UP000662783"/>
    </source>
</evidence>
<sequence>MSALVFAQRKGKVAGTDSIHVKGKSFLVLSDTSIYVKRDTIFYLPDSVVAKLKKDREGRSAEFYKKLKEKLSKRKVTKELYDLFFNDTSKPKSSIKSFDGPTDDFELYNGRVINKIQIKRLDPFGTKVTDTTSSAKDTFSKLGNRTHATTREFVVRNNLLIKEGDEVDEEILRDTERILRRLPFLRDARVYIVPIKGTFQVDILVITKDVWNITGSASYSDPENFDFTITDRNFLGLGYEFENEFPYTTDGKPNLGYLGTYRANNIKGTFITGELTLGRSFEFDRRGIEFFRNFITPETKHAGGIEIAQERRLNARIFIDTTIVFNTRLSFQDYWYGRSFLIHEDEDGSRTNFQVAGAYVVNDFIERPITTPDTNQVFVDSYTRLLSVGIARRKFDRSSLILGFGRTEDIPLGYLAELTLGRENNTFTTRTYFGSQLAYGEYFDRVGFIRPSITFGSFIENEELEQGVLKVQVDYFSFLYRIRRTNLRQFFRFKYTYGINRFSTEFIDINDERGVRGLGDVTLRGTKKISFQMETVAFTPIYFAGFRMAVFGFLDFAMVDNTKERLFDNTLYQGYGVGLRFRNENLAFNTFQIRFGWYPNTPAYVANYDFDFSGSRNLELNGFRVNRPEVITFD</sequence>
<gene>
    <name evidence="1" type="ORF">JR347_16215</name>
</gene>
<dbReference type="Proteomes" id="UP000662783">
    <property type="component" value="Chromosome"/>
</dbReference>
<evidence type="ECO:0008006" key="3">
    <source>
        <dbReference type="Google" id="ProtNLM"/>
    </source>
</evidence>
<name>A0A975A0C6_9BACT</name>
<proteinExistence type="predicted"/>
<evidence type="ECO:0000313" key="1">
    <source>
        <dbReference type="EMBL" id="QSE97116.1"/>
    </source>
</evidence>
<organism evidence="1 2">
    <name type="scientific">Fulvivirga lutea</name>
    <dbReference type="NCBI Taxonomy" id="2810512"/>
    <lineage>
        <taxon>Bacteria</taxon>
        <taxon>Pseudomonadati</taxon>
        <taxon>Bacteroidota</taxon>
        <taxon>Cytophagia</taxon>
        <taxon>Cytophagales</taxon>
        <taxon>Fulvivirgaceae</taxon>
        <taxon>Fulvivirga</taxon>
    </lineage>
</organism>
<dbReference type="KEGG" id="fuv:JR347_16215"/>
<dbReference type="RefSeq" id="WP_205721629.1">
    <property type="nucleotide sequence ID" value="NZ_CP070608.1"/>
</dbReference>
<keyword evidence="2" id="KW-1185">Reference proteome</keyword>
<accession>A0A975A0C6</accession>
<reference evidence="1" key="1">
    <citation type="submission" date="2021-02" db="EMBL/GenBank/DDBJ databases">
        <title>Fulvivirga sp. S481 isolated from sea water.</title>
        <authorList>
            <person name="Bae S.S."/>
            <person name="Baek K."/>
        </authorList>
    </citation>
    <scope>NUCLEOTIDE SEQUENCE</scope>
    <source>
        <strain evidence="1">S481</strain>
    </source>
</reference>
<dbReference type="EMBL" id="CP070608">
    <property type="protein sequence ID" value="QSE97116.1"/>
    <property type="molecule type" value="Genomic_DNA"/>
</dbReference>